<proteinExistence type="predicted"/>
<gene>
    <name evidence="1" type="ORF">OKA04_12325</name>
</gene>
<accession>A0ABT3FPZ3</accession>
<name>A0ABT3FPZ3_9BACT</name>
<reference evidence="1 2" key="1">
    <citation type="submission" date="2022-10" db="EMBL/GenBank/DDBJ databases">
        <title>Luteolibacter flavescens strain MCCC 1K03193, whole genome shotgun sequencing project.</title>
        <authorList>
            <person name="Zhao G."/>
            <person name="Shen L."/>
        </authorList>
    </citation>
    <scope>NUCLEOTIDE SEQUENCE [LARGE SCALE GENOMIC DNA]</scope>
    <source>
        <strain evidence="1 2">MCCC 1K03193</strain>
    </source>
</reference>
<organism evidence="1 2">
    <name type="scientific">Luteolibacter flavescens</name>
    <dbReference type="NCBI Taxonomy" id="1859460"/>
    <lineage>
        <taxon>Bacteria</taxon>
        <taxon>Pseudomonadati</taxon>
        <taxon>Verrucomicrobiota</taxon>
        <taxon>Verrucomicrobiia</taxon>
        <taxon>Verrucomicrobiales</taxon>
        <taxon>Verrucomicrobiaceae</taxon>
        <taxon>Luteolibacter</taxon>
    </lineage>
</organism>
<keyword evidence="2" id="KW-1185">Reference proteome</keyword>
<dbReference type="EMBL" id="JAPDDS010000006">
    <property type="protein sequence ID" value="MCW1885517.1"/>
    <property type="molecule type" value="Genomic_DNA"/>
</dbReference>
<evidence type="ECO:0000313" key="2">
    <source>
        <dbReference type="Proteomes" id="UP001207930"/>
    </source>
</evidence>
<comment type="caution">
    <text evidence="1">The sequence shown here is derived from an EMBL/GenBank/DDBJ whole genome shotgun (WGS) entry which is preliminary data.</text>
</comment>
<sequence>MSKIARLWSPIRAILEIPVATLCRVAHRVVDRSTGIPYSADELESKILGRVVNIAAGTPLSRGIFIGGVLNPDITGFVPYGGELGGKPWFSSDGNFVVPEDTRHLKIHYSSGRWRISFYGSGSTGPSATWRAVPGNDPSPEFATGWEPDPASDLDSTGTPTFTAQAATSGAPYQMMCDGNFLYVVISGTGDSALWKKAPLLALNASGGGSGSAITISSGIASAEADGVTIFWPASAINPTE</sequence>
<evidence type="ECO:0000313" key="1">
    <source>
        <dbReference type="EMBL" id="MCW1885517.1"/>
    </source>
</evidence>
<dbReference type="Proteomes" id="UP001207930">
    <property type="component" value="Unassembled WGS sequence"/>
</dbReference>
<protein>
    <submittedName>
        <fullName evidence="1">Uncharacterized protein</fullName>
    </submittedName>
</protein>